<dbReference type="KEGG" id="vg:64868508"/>
<feature type="region of interest" description="Disordered" evidence="1">
    <location>
        <begin position="246"/>
        <end position="274"/>
    </location>
</feature>
<evidence type="ECO:0000313" key="3">
    <source>
        <dbReference type="Proteomes" id="UP000240247"/>
    </source>
</evidence>
<reference evidence="2 3" key="1">
    <citation type="submission" date="2018-03" db="EMBL/GenBank/DDBJ databases">
        <authorList>
            <person name="Terres M."/>
            <person name="Themann A.P."/>
            <person name="Wright B."/>
            <person name="Martinez M."/>
            <person name="Segura A."/>
            <person name="Grajeda J.L."/>
            <person name="Navarro-Ohara M."/>
            <person name="Castillo P."/>
            <person name="Jaramillo A."/>
            <person name="Rastegari A."/>
            <person name="Lopez C."/>
            <person name="Santillana N."/>
            <person name="Rubio S."/>
            <person name="Salmon J."/>
            <person name="Rojas L."/>
            <person name="Covarrubias P."/>
            <person name="Torres M."/>
            <person name="Farran E."/>
            <person name="Urias E."/>
            <person name="Llano M."/>
            <person name="Rosas-Acosta G."/>
            <person name="Serrano M.G."/>
            <person name="Buck G."/>
            <person name="Lee V."/>
            <person name="Wang Y."/>
            <person name="Carvalho R."/>
            <person name="Voegtly L."/>
            <person name="Shi R."/>
            <person name="Duckworth R."/>
            <person name="Johnson A."/>
            <person name="Loviza R."/>
            <person name="Walstead R."/>
            <person name="Shah Z."/>
            <person name="Kiflezghi M."/>
            <person name="Wade K."/>
            <person name="Bowman C.A."/>
            <person name="Russell D.A."/>
            <person name="Pope W.H."/>
            <person name="Jacobs-Sera D."/>
            <person name="Hatfull G.F."/>
        </authorList>
    </citation>
    <scope>NUCLEOTIDE SEQUENCE [LARGE SCALE GENOMIC DNA]</scope>
</reference>
<keyword evidence="3" id="KW-1185">Reference proteome</keyword>
<protein>
    <submittedName>
        <fullName evidence="2">Tail assembly chaperone</fullName>
    </submittedName>
</protein>
<dbReference type="Pfam" id="PF17388">
    <property type="entry name" value="GP24_25"/>
    <property type="match status" value="1"/>
</dbReference>
<proteinExistence type="predicted"/>
<sequence length="294" mass="32462">MSPGGRGFLWRAFPSPAPLLLPATNNERSAMSNFSLDNFRTAAKRKYAPVTIELEDGSEVELRGYIRLNEKDREKVFDNLTLMGEMQSDDGVDDMPESDKALLVEAMHDILLVLAPGVSGRRLISEIGGDPLVLAEVLGAWMQESRLGGSRVLAELLDKYGEALVADLLREYRVDLRDLFDDENPLDPQYVLWLILGLSVDSAFAAERRGGPQFRGWTPNTYAQVATANGIRGLQYSYILTHIDKKAKRPNPPEPYPIPTRETDNSKPVTPKPGSFAGIAASMMAAARRQKAGM</sequence>
<dbReference type="EMBL" id="MH020239">
    <property type="protein sequence ID" value="AVP42059.1"/>
    <property type="molecule type" value="Genomic_DNA"/>
</dbReference>
<dbReference type="RefSeq" id="YP_010060644.1">
    <property type="nucleotide sequence ID" value="NC_054774.1"/>
</dbReference>
<gene>
    <name evidence="2" type="primary">21</name>
    <name evidence="2" type="ORF">SEA_NACA_21</name>
</gene>
<organism evidence="2 3">
    <name type="scientific">Mycobacterium phage Naca</name>
    <dbReference type="NCBI Taxonomy" id="2126816"/>
    <lineage>
        <taxon>Viruses</taxon>
        <taxon>Duplodnaviria</taxon>
        <taxon>Heunggongvirae</taxon>
        <taxon>Uroviricota</taxon>
        <taxon>Caudoviricetes</taxon>
        <taxon>Benedictvirus</taxon>
        <taxon>Benedictvirus naca</taxon>
    </lineage>
</organism>
<name>A0A2P1N234_9CAUD</name>
<dbReference type="GeneID" id="64868508"/>
<evidence type="ECO:0000256" key="1">
    <source>
        <dbReference type="SAM" id="MobiDB-lite"/>
    </source>
</evidence>
<evidence type="ECO:0000313" key="2">
    <source>
        <dbReference type="EMBL" id="AVP42059.1"/>
    </source>
</evidence>
<dbReference type="InterPro" id="IPR020132">
    <property type="entry name" value="Gp24/Gp25"/>
</dbReference>
<accession>A0A2P1N234</accession>
<dbReference type="Proteomes" id="UP000240247">
    <property type="component" value="Segment"/>
</dbReference>